<evidence type="ECO:0000256" key="1">
    <source>
        <dbReference type="ARBA" id="ARBA00022723"/>
    </source>
</evidence>
<evidence type="ECO:0000256" key="4">
    <source>
        <dbReference type="SAM" id="MobiDB-lite"/>
    </source>
</evidence>
<dbReference type="Proteomes" id="UP000509704">
    <property type="component" value="Chromosome 4"/>
</dbReference>
<dbReference type="GO" id="GO:0008270">
    <property type="term" value="F:zinc ion binding"/>
    <property type="evidence" value="ECO:0007669"/>
    <property type="project" value="InterPro"/>
</dbReference>
<name>A0A7H9B3Z0_ZYGMR</name>
<dbReference type="GO" id="GO:0000981">
    <property type="term" value="F:DNA-binding transcription factor activity, RNA polymerase II-specific"/>
    <property type="evidence" value="ECO:0007669"/>
    <property type="project" value="InterPro"/>
</dbReference>
<evidence type="ECO:0000256" key="3">
    <source>
        <dbReference type="ARBA" id="ARBA00023242"/>
    </source>
</evidence>
<dbReference type="Pfam" id="PF00172">
    <property type="entry name" value="Zn_clus"/>
    <property type="match status" value="1"/>
</dbReference>
<keyword evidence="3" id="KW-0539">Nucleus</keyword>
<dbReference type="AlphaFoldDB" id="A0A7H9B3Z0"/>
<dbReference type="GeneID" id="59236373"/>
<evidence type="ECO:0000313" key="6">
    <source>
        <dbReference type="EMBL" id="QLG72649.1"/>
    </source>
</evidence>
<gene>
    <name evidence="6" type="ORF">HG535_0D03570</name>
</gene>
<sequence>MATNLHSGHGSNSTESSYGGNKDSPGIENYNSNLNDTHIGAASNEVFRKRTSKGVAETGGEGSADGNGTVKKRRRKAIKSCAFCRKRKLRCDQQKPMCSTCKARNHKECVYNTGFENELDNSGSSCSGSGGVSKLGGAGIPCGAVAGTARTTSDGGFNDEGGNGSVYRKEKSESIMESTIPLMERLNQLQKQLEDNGAIVKESVLSANSGTNIPTNSTEESAPIDHYRSKDSFEVSIYNQSSYGNRKTDYVTLTRSQLHENTNGNILKDYFTLQCKESGRRILYGPTSTRIFIAKGKWAMLDKFRQVWLKVKAARAKWKKETNYTMLKEMKCVEQPLEKPRNFGNSDCGSDCGINSEINLKSLVCSCLPTFEKIDSLIDFFFSNDTLFEASDVLDKFKVKNDFKSAFIPGKPSPNLNHERPIIALVANEKKNYYKIGVILMILATTHYQSELPTEIENFSVHLSGLSTAKALYIERVQFLVVKFHYRLKYGFTGGDGSHNMLVIDDAIASSTAIGLNRNIKILYKGQESVVGSLETLQKLWLWILFADCDISIQIGRPLRISDDEIDDSVFLNNDSSRTFYDTFKRFILMTRRMLSDIHNKDKKPPLGDHCETLINFIENEFPPLSEFTGKSLTTIIHLRKARLLAQTVSLLITFYCLRYLAFNEIGIGLKNGVMKASLISFSLYVNILLYSFELDKKIFPERLDLNYKFVPPYLCHSFSIVHGLPFRAIIVFYSLAYNSLTLFESGLMCSKKNLQTTECDLSTLRVQNESYISFLTFFKLFLETFDRLMGPHNQQFAIIARRSHVFVIGAAFERVCRKVIEKVMECRTNAENNWINESKNQQPNSDYASFESFKKTNELQQNIKKFQSDIDNSLNMNILDTADYITALPSMNINSDNNCNTDKSPTAQIAQATETAQAPQPGPALSLSLSLSEQEDIAQTISDDFWQSYNVGWQEILDNAEYDNFFQELIL</sequence>
<dbReference type="Gene3D" id="4.10.240.10">
    <property type="entry name" value="Zn(2)-C6 fungal-type DNA-binding domain"/>
    <property type="match status" value="1"/>
</dbReference>
<evidence type="ECO:0000256" key="2">
    <source>
        <dbReference type="ARBA" id="ARBA00022833"/>
    </source>
</evidence>
<organism evidence="6 7">
    <name type="scientific">Zygotorulaspora mrakii</name>
    <name type="common">Zygosaccharomyces mrakii</name>
    <dbReference type="NCBI Taxonomy" id="42260"/>
    <lineage>
        <taxon>Eukaryota</taxon>
        <taxon>Fungi</taxon>
        <taxon>Dikarya</taxon>
        <taxon>Ascomycota</taxon>
        <taxon>Saccharomycotina</taxon>
        <taxon>Saccharomycetes</taxon>
        <taxon>Saccharomycetales</taxon>
        <taxon>Saccharomycetaceae</taxon>
        <taxon>Zygotorulaspora</taxon>
    </lineage>
</organism>
<dbReference type="Pfam" id="PF04082">
    <property type="entry name" value="Fungal_trans"/>
    <property type="match status" value="1"/>
</dbReference>
<dbReference type="PROSITE" id="PS00463">
    <property type="entry name" value="ZN2_CY6_FUNGAL_1"/>
    <property type="match status" value="1"/>
</dbReference>
<dbReference type="SUPFAM" id="SSF57701">
    <property type="entry name" value="Zn2/Cys6 DNA-binding domain"/>
    <property type="match status" value="1"/>
</dbReference>
<keyword evidence="7" id="KW-1185">Reference proteome</keyword>
<dbReference type="InterPro" id="IPR007219">
    <property type="entry name" value="XnlR_reg_dom"/>
</dbReference>
<evidence type="ECO:0000259" key="5">
    <source>
        <dbReference type="PROSITE" id="PS50048"/>
    </source>
</evidence>
<reference evidence="6 7" key="1">
    <citation type="submission" date="2020-07" db="EMBL/GenBank/DDBJ databases">
        <title>The yeast mating-type switching endonuclease HO is a domesticated member of an unorthodox homing genetic element family.</title>
        <authorList>
            <person name="Coughlan A.Y."/>
            <person name="Lombardi L."/>
            <person name="Braun-Galleani S."/>
            <person name="Martos A.R."/>
            <person name="Galeote V."/>
            <person name="Bigey F."/>
            <person name="Dequin S."/>
            <person name="Byrne K.P."/>
            <person name="Wolfe K.H."/>
        </authorList>
    </citation>
    <scope>NUCLEOTIDE SEQUENCE [LARGE SCALE GENOMIC DNA]</scope>
    <source>
        <strain evidence="6 7">NRRL Y-6702</strain>
    </source>
</reference>
<accession>A0A7H9B3Z0</accession>
<dbReference type="GO" id="GO:0006351">
    <property type="term" value="P:DNA-templated transcription"/>
    <property type="evidence" value="ECO:0007669"/>
    <property type="project" value="InterPro"/>
</dbReference>
<evidence type="ECO:0000313" key="7">
    <source>
        <dbReference type="Proteomes" id="UP000509704"/>
    </source>
</evidence>
<dbReference type="PROSITE" id="PS50048">
    <property type="entry name" value="ZN2_CY6_FUNGAL_2"/>
    <property type="match status" value="1"/>
</dbReference>
<dbReference type="PANTHER" id="PTHR31405:SF8">
    <property type="entry name" value="TRANSCRIPTION FACTOR PDR8-RELATED"/>
    <property type="match status" value="1"/>
</dbReference>
<proteinExistence type="predicted"/>
<feature type="region of interest" description="Disordered" evidence="4">
    <location>
        <begin position="1"/>
        <end position="35"/>
    </location>
</feature>
<dbReference type="RefSeq" id="XP_037144377.1">
    <property type="nucleotide sequence ID" value="XM_037288482.1"/>
</dbReference>
<dbReference type="SMART" id="SM00066">
    <property type="entry name" value="GAL4"/>
    <property type="match status" value="1"/>
</dbReference>
<dbReference type="PANTHER" id="PTHR31405">
    <property type="entry name" value="TRANSCRIPTION FACTOR PDR8-RELATED"/>
    <property type="match status" value="1"/>
</dbReference>
<dbReference type="KEGG" id="zmk:HG535_0D03570"/>
<dbReference type="OrthoDB" id="4356994at2759"/>
<dbReference type="InterPro" id="IPR052693">
    <property type="entry name" value="Yeast_MDR_Regulatory"/>
</dbReference>
<dbReference type="InterPro" id="IPR036864">
    <property type="entry name" value="Zn2-C6_fun-type_DNA-bd_sf"/>
</dbReference>
<feature type="domain" description="Zn(2)-C6 fungal-type" evidence="5">
    <location>
        <begin position="80"/>
        <end position="111"/>
    </location>
</feature>
<protein>
    <recommendedName>
        <fullName evidence="5">Zn(2)-C6 fungal-type domain-containing protein</fullName>
    </recommendedName>
</protein>
<keyword evidence="2" id="KW-0862">Zinc</keyword>
<dbReference type="EMBL" id="CP058607">
    <property type="protein sequence ID" value="QLG72649.1"/>
    <property type="molecule type" value="Genomic_DNA"/>
</dbReference>
<dbReference type="InterPro" id="IPR001138">
    <property type="entry name" value="Zn2Cys6_DnaBD"/>
</dbReference>
<keyword evidence="1" id="KW-0479">Metal-binding</keyword>
<dbReference type="GO" id="GO:0003677">
    <property type="term" value="F:DNA binding"/>
    <property type="evidence" value="ECO:0007669"/>
    <property type="project" value="InterPro"/>
</dbReference>
<dbReference type="CDD" id="cd12148">
    <property type="entry name" value="fungal_TF_MHR"/>
    <property type="match status" value="1"/>
</dbReference>
<dbReference type="CDD" id="cd00067">
    <property type="entry name" value="GAL4"/>
    <property type="match status" value="1"/>
</dbReference>
<feature type="region of interest" description="Disordered" evidence="4">
    <location>
        <begin position="51"/>
        <end position="71"/>
    </location>
</feature>
<feature type="compositionally biased region" description="Polar residues" evidence="4">
    <location>
        <begin position="1"/>
        <end position="19"/>
    </location>
</feature>